<dbReference type="InterPro" id="IPR038379">
    <property type="entry name" value="SecE_sf"/>
</dbReference>
<evidence type="ECO:0000313" key="10">
    <source>
        <dbReference type="EMBL" id="MBB5754261.1"/>
    </source>
</evidence>
<gene>
    <name evidence="9" type="primary">secE</name>
    <name evidence="10" type="ORF">GGQ63_003342</name>
</gene>
<dbReference type="AlphaFoldDB" id="A0A7W9FP97"/>
<comment type="subunit">
    <text evidence="9">Component of the Sec protein translocase complex. Heterotrimer consisting of SecY, SecE and SecG subunits. The heterotrimers can form oligomers, although 1 heterotrimer is thought to be able to translocate proteins. Interacts with the ribosome. Interacts with SecDF, and other proteins may be involved. Interacts with SecA.</text>
</comment>
<sequence>MATKTNPFTFLQQVRSEVAKVVWPSRRETAITTAMVFVMAAAASIFFLLADMVLGWGVSLLVGIGR</sequence>
<reference evidence="10 11" key="1">
    <citation type="submission" date="2020-08" db="EMBL/GenBank/DDBJ databases">
        <title>Genomic Encyclopedia of Type Strains, Phase IV (KMG-IV): sequencing the most valuable type-strain genomes for metagenomic binning, comparative biology and taxonomic classification.</title>
        <authorList>
            <person name="Goeker M."/>
        </authorList>
    </citation>
    <scope>NUCLEOTIDE SEQUENCE [LARGE SCALE GENOMIC DNA]</scope>
    <source>
        <strain evidence="10 11">DSM 16268</strain>
    </source>
</reference>
<keyword evidence="6 9" id="KW-1133">Transmembrane helix</keyword>
<dbReference type="GO" id="GO:0006605">
    <property type="term" value="P:protein targeting"/>
    <property type="evidence" value="ECO:0007669"/>
    <property type="project" value="UniProtKB-UniRule"/>
</dbReference>
<dbReference type="GO" id="GO:0065002">
    <property type="term" value="P:intracellular protein transmembrane transport"/>
    <property type="evidence" value="ECO:0007669"/>
    <property type="project" value="UniProtKB-UniRule"/>
</dbReference>
<comment type="subcellular location">
    <subcellularLocation>
        <location evidence="9">Cell membrane</location>
        <topology evidence="9">Single-pass membrane protein</topology>
    </subcellularLocation>
    <subcellularLocation>
        <location evidence="1">Membrane</location>
    </subcellularLocation>
</comment>
<dbReference type="Gene3D" id="1.20.5.1030">
    <property type="entry name" value="Preprotein translocase secy subunit"/>
    <property type="match status" value="1"/>
</dbReference>
<dbReference type="Pfam" id="PF00584">
    <property type="entry name" value="SecE"/>
    <property type="match status" value="1"/>
</dbReference>
<evidence type="ECO:0000256" key="4">
    <source>
        <dbReference type="ARBA" id="ARBA00022692"/>
    </source>
</evidence>
<keyword evidence="4 9" id="KW-0812">Transmembrane</keyword>
<dbReference type="GO" id="GO:0005886">
    <property type="term" value="C:plasma membrane"/>
    <property type="evidence" value="ECO:0007669"/>
    <property type="project" value="UniProtKB-SubCell"/>
</dbReference>
<comment type="similarity">
    <text evidence="9">Belongs to the SecE/SEC61-gamma family.</text>
</comment>
<comment type="caution">
    <text evidence="10">The sequence shown here is derived from an EMBL/GenBank/DDBJ whole genome shotgun (WGS) entry which is preliminary data.</text>
</comment>
<dbReference type="PANTHER" id="PTHR33910:SF1">
    <property type="entry name" value="PROTEIN TRANSLOCASE SUBUNIT SECE"/>
    <property type="match status" value="1"/>
</dbReference>
<dbReference type="PANTHER" id="PTHR33910">
    <property type="entry name" value="PROTEIN TRANSLOCASE SUBUNIT SECE"/>
    <property type="match status" value="1"/>
</dbReference>
<accession>A0A7W9FP97</accession>
<proteinExistence type="inferred from homology"/>
<evidence type="ECO:0000313" key="11">
    <source>
        <dbReference type="Proteomes" id="UP000523821"/>
    </source>
</evidence>
<organism evidence="10 11">
    <name type="scientific">Prosthecomicrobium pneumaticum</name>
    <dbReference type="NCBI Taxonomy" id="81895"/>
    <lineage>
        <taxon>Bacteria</taxon>
        <taxon>Pseudomonadati</taxon>
        <taxon>Pseudomonadota</taxon>
        <taxon>Alphaproteobacteria</taxon>
        <taxon>Hyphomicrobiales</taxon>
        <taxon>Kaistiaceae</taxon>
        <taxon>Prosthecomicrobium</taxon>
    </lineage>
</organism>
<dbReference type="InterPro" id="IPR001901">
    <property type="entry name" value="Translocase_SecE/Sec61-g"/>
</dbReference>
<evidence type="ECO:0000256" key="2">
    <source>
        <dbReference type="ARBA" id="ARBA00022448"/>
    </source>
</evidence>
<evidence type="ECO:0000256" key="8">
    <source>
        <dbReference type="ARBA" id="ARBA00023136"/>
    </source>
</evidence>
<dbReference type="RefSeq" id="WP_183857717.1">
    <property type="nucleotide sequence ID" value="NZ_JACHOO010000007.1"/>
</dbReference>
<comment type="function">
    <text evidence="9">Essential subunit of the Sec protein translocation channel SecYEG. Clamps together the 2 halves of SecY. May contact the channel plug during translocation.</text>
</comment>
<evidence type="ECO:0000256" key="5">
    <source>
        <dbReference type="ARBA" id="ARBA00022927"/>
    </source>
</evidence>
<dbReference type="Proteomes" id="UP000523821">
    <property type="component" value="Unassembled WGS sequence"/>
</dbReference>
<name>A0A7W9FP97_9HYPH</name>
<evidence type="ECO:0000256" key="3">
    <source>
        <dbReference type="ARBA" id="ARBA00022475"/>
    </source>
</evidence>
<dbReference type="NCBIfam" id="TIGR00964">
    <property type="entry name" value="secE_bact"/>
    <property type="match status" value="1"/>
</dbReference>
<keyword evidence="8 9" id="KW-0472">Membrane</keyword>
<dbReference type="GO" id="GO:0043952">
    <property type="term" value="P:protein transport by the Sec complex"/>
    <property type="evidence" value="ECO:0007669"/>
    <property type="project" value="UniProtKB-UniRule"/>
</dbReference>
<keyword evidence="2 9" id="KW-0813">Transport</keyword>
<dbReference type="GO" id="GO:0009306">
    <property type="term" value="P:protein secretion"/>
    <property type="evidence" value="ECO:0007669"/>
    <property type="project" value="UniProtKB-UniRule"/>
</dbReference>
<evidence type="ECO:0000256" key="7">
    <source>
        <dbReference type="ARBA" id="ARBA00023010"/>
    </source>
</evidence>
<keyword evidence="11" id="KW-1185">Reference proteome</keyword>
<evidence type="ECO:0000256" key="1">
    <source>
        <dbReference type="ARBA" id="ARBA00004370"/>
    </source>
</evidence>
<evidence type="ECO:0000256" key="6">
    <source>
        <dbReference type="ARBA" id="ARBA00022989"/>
    </source>
</evidence>
<dbReference type="InterPro" id="IPR005807">
    <property type="entry name" value="SecE_bac"/>
</dbReference>
<dbReference type="GO" id="GO:0008320">
    <property type="term" value="F:protein transmembrane transporter activity"/>
    <property type="evidence" value="ECO:0007669"/>
    <property type="project" value="UniProtKB-UniRule"/>
</dbReference>
<keyword evidence="3 9" id="KW-1003">Cell membrane</keyword>
<keyword evidence="5 9" id="KW-0653">Protein transport</keyword>
<evidence type="ECO:0000256" key="9">
    <source>
        <dbReference type="HAMAP-Rule" id="MF_00422"/>
    </source>
</evidence>
<feature type="transmembrane region" description="Helical" evidence="9">
    <location>
        <begin position="34"/>
        <end position="62"/>
    </location>
</feature>
<dbReference type="EMBL" id="JACHOO010000007">
    <property type="protein sequence ID" value="MBB5754261.1"/>
    <property type="molecule type" value="Genomic_DNA"/>
</dbReference>
<protein>
    <recommendedName>
        <fullName evidence="9">Protein translocase subunit SecE</fullName>
    </recommendedName>
</protein>
<dbReference type="HAMAP" id="MF_00422">
    <property type="entry name" value="SecE"/>
    <property type="match status" value="1"/>
</dbReference>
<keyword evidence="7 9" id="KW-0811">Translocation</keyword>